<feature type="transmembrane region" description="Helical" evidence="6">
    <location>
        <begin position="577"/>
        <end position="596"/>
    </location>
</feature>
<evidence type="ECO:0000313" key="10">
    <source>
        <dbReference type="Proteomes" id="UP000197138"/>
    </source>
</evidence>
<feature type="transmembrane region" description="Helical" evidence="6">
    <location>
        <begin position="538"/>
        <end position="557"/>
    </location>
</feature>
<evidence type="ECO:0000256" key="6">
    <source>
        <dbReference type="SAM" id="Phobius"/>
    </source>
</evidence>
<dbReference type="InterPro" id="IPR036259">
    <property type="entry name" value="MFS_trans_sf"/>
</dbReference>
<feature type="transmembrane region" description="Helical" evidence="6">
    <location>
        <begin position="255"/>
        <end position="279"/>
    </location>
</feature>
<comment type="caution">
    <text evidence="9">The sequence shown here is derived from an EMBL/GenBank/DDBJ whole genome shotgun (WGS) entry which is preliminary data.</text>
</comment>
<feature type="transmembrane region" description="Helical" evidence="6">
    <location>
        <begin position="408"/>
        <end position="426"/>
    </location>
</feature>
<evidence type="ECO:0000256" key="5">
    <source>
        <dbReference type="SAM" id="MobiDB-lite"/>
    </source>
</evidence>
<dbReference type="GO" id="GO:0016020">
    <property type="term" value="C:membrane"/>
    <property type="evidence" value="ECO:0007669"/>
    <property type="project" value="UniProtKB-SubCell"/>
</dbReference>
<dbReference type="SUPFAM" id="SSF103473">
    <property type="entry name" value="MFS general substrate transporter"/>
    <property type="match status" value="1"/>
</dbReference>
<evidence type="ECO:0000256" key="1">
    <source>
        <dbReference type="ARBA" id="ARBA00004141"/>
    </source>
</evidence>
<dbReference type="Gene3D" id="1.20.1250.20">
    <property type="entry name" value="MFS general substrate transporter like domains"/>
    <property type="match status" value="1"/>
</dbReference>
<feature type="region of interest" description="Disordered" evidence="5">
    <location>
        <begin position="222"/>
        <end position="243"/>
    </location>
</feature>
<gene>
    <name evidence="9" type="ORF">CDL15_Pgr005176</name>
</gene>
<feature type="transmembrane region" description="Helical" evidence="6">
    <location>
        <begin position="67"/>
        <end position="96"/>
    </location>
</feature>
<feature type="transmembrane region" description="Helical" evidence="6">
    <location>
        <begin position="501"/>
        <end position="526"/>
    </location>
</feature>
<dbReference type="Pfam" id="PF23262">
    <property type="entry name" value="NFD4_C"/>
    <property type="match status" value="1"/>
</dbReference>
<proteinExistence type="predicted"/>
<keyword evidence="3 6" id="KW-1133">Transmembrane helix</keyword>
<evidence type="ECO:0000259" key="8">
    <source>
        <dbReference type="Pfam" id="PF23262"/>
    </source>
</evidence>
<name>A0A218WPN1_PUNGR</name>
<protein>
    <submittedName>
        <fullName evidence="9">Uncharacterized protein</fullName>
    </submittedName>
</protein>
<feature type="domain" description="Nodulin-like" evidence="7">
    <location>
        <begin position="17"/>
        <end position="304"/>
    </location>
</feature>
<evidence type="ECO:0000313" key="9">
    <source>
        <dbReference type="EMBL" id="OWM74596.1"/>
    </source>
</evidence>
<keyword evidence="4 6" id="KW-0472">Membrane</keyword>
<dbReference type="AlphaFoldDB" id="A0A218WPN1"/>
<keyword evidence="2 6" id="KW-0812">Transmembrane</keyword>
<evidence type="ECO:0000256" key="2">
    <source>
        <dbReference type="ARBA" id="ARBA00022692"/>
    </source>
</evidence>
<comment type="subcellular location">
    <subcellularLocation>
        <location evidence="1">Membrane</location>
        <topology evidence="1">Multi-pass membrane protein</topology>
    </subcellularLocation>
</comment>
<feature type="transmembrane region" description="Helical" evidence="6">
    <location>
        <begin position="285"/>
        <end position="304"/>
    </location>
</feature>
<evidence type="ECO:0000259" key="7">
    <source>
        <dbReference type="Pfam" id="PF06813"/>
    </source>
</evidence>
<dbReference type="PANTHER" id="PTHR21576">
    <property type="entry name" value="UNCHARACTERIZED NODULIN-LIKE PROTEIN"/>
    <property type="match status" value="1"/>
</dbReference>
<dbReference type="PANTHER" id="PTHR21576:SF11">
    <property type="entry name" value="MAJOR FACILITATOR SUPERFAMILY PROTEIN"/>
    <property type="match status" value="1"/>
</dbReference>
<dbReference type="EMBL" id="MTKT01003711">
    <property type="protein sequence ID" value="OWM74596.1"/>
    <property type="molecule type" value="Genomic_DNA"/>
</dbReference>
<evidence type="ECO:0000256" key="4">
    <source>
        <dbReference type="ARBA" id="ARBA00023136"/>
    </source>
</evidence>
<sequence>MPPRAISRRVARVGVYQWLSLVAAIWLQSISGTNFNFPAYSSHLKQAMSICQVDLNNLAFASDAGKLLGWLSGVAALHLPIWLVLLIGASLGLISYGLQYLFLANHIPTAELSYPLLFFLTMLAGNSIRWMNTVCYAVIIGSFPSGSRQVAVGLTTAYQGLSANIYTNIVNVVAPAPTFAVSPHTPHPTAGRRANTYLLLSSVLPAIVSAVTAPFVSEKDDIASHGSEDGDDPNYHHHHNDSHCRDYDEAGVRELFGVLYVITIATGLYAVISSMGAIATKISPVYNAIGIGLFLIAALMIPLIKRIRGSWLGRWWTNRQHESTRITDVAMSGSEAEDSHHLGGGESVLVIIKGGGSQEQRPPQDADGFVRGAQDKAVRISGHGDRQGNIGTVREDVGVKLMRRRLDFWLYFFMYLCGATLGLVYLNNLGQITESRGTSRTSTLVSLSSAFSFFGRLLPSLLDYFSREKYMISRPACVVALMVPMTGSFFLLLNSSILCHYISTAVISACTGAITSIAVSITTELFGTKNFSVNHNILVANIPIGSFIFGYFAAVLYRREGNGDGECIGMECYRNSFIIWGCLCFLGTNLALLLYARSRSFYSQGSTRR</sequence>
<dbReference type="InterPro" id="IPR056555">
    <property type="entry name" value="NFD4_C"/>
</dbReference>
<reference evidence="10" key="1">
    <citation type="journal article" date="2017" name="Plant J.">
        <title>The pomegranate (Punica granatum L.) genome and the genomics of punicalagin biosynthesis.</title>
        <authorList>
            <person name="Qin G."/>
            <person name="Xu C."/>
            <person name="Ming R."/>
            <person name="Tang H."/>
            <person name="Guyot R."/>
            <person name="Kramer E.M."/>
            <person name="Hu Y."/>
            <person name="Yi X."/>
            <person name="Qi Y."/>
            <person name="Xu X."/>
            <person name="Gao Z."/>
            <person name="Pan H."/>
            <person name="Jian J."/>
            <person name="Tian Y."/>
            <person name="Yue Z."/>
            <person name="Xu Y."/>
        </authorList>
    </citation>
    <scope>NUCLEOTIDE SEQUENCE [LARGE SCALE GENOMIC DNA]</scope>
    <source>
        <strain evidence="10">cv. Dabenzi</strain>
    </source>
</reference>
<feature type="transmembrane region" description="Helical" evidence="6">
    <location>
        <begin position="477"/>
        <end position="495"/>
    </location>
</feature>
<feature type="domain" description="NFD4 C-terminal" evidence="8">
    <location>
        <begin position="393"/>
        <end position="603"/>
    </location>
</feature>
<evidence type="ECO:0000256" key="3">
    <source>
        <dbReference type="ARBA" id="ARBA00022989"/>
    </source>
</evidence>
<accession>A0A218WPN1</accession>
<organism evidence="9 10">
    <name type="scientific">Punica granatum</name>
    <name type="common">Pomegranate</name>
    <dbReference type="NCBI Taxonomy" id="22663"/>
    <lineage>
        <taxon>Eukaryota</taxon>
        <taxon>Viridiplantae</taxon>
        <taxon>Streptophyta</taxon>
        <taxon>Embryophyta</taxon>
        <taxon>Tracheophyta</taxon>
        <taxon>Spermatophyta</taxon>
        <taxon>Magnoliopsida</taxon>
        <taxon>eudicotyledons</taxon>
        <taxon>Gunneridae</taxon>
        <taxon>Pentapetalae</taxon>
        <taxon>rosids</taxon>
        <taxon>malvids</taxon>
        <taxon>Myrtales</taxon>
        <taxon>Lythraceae</taxon>
        <taxon>Punica</taxon>
    </lineage>
</organism>
<dbReference type="Pfam" id="PF06813">
    <property type="entry name" value="Nodulin-like"/>
    <property type="match status" value="1"/>
</dbReference>
<dbReference type="Proteomes" id="UP000197138">
    <property type="component" value="Unassembled WGS sequence"/>
</dbReference>
<dbReference type="InterPro" id="IPR010658">
    <property type="entry name" value="Nodulin-like"/>
</dbReference>